<evidence type="ECO:0000313" key="1">
    <source>
        <dbReference type="EMBL" id="KAJ9073703.1"/>
    </source>
</evidence>
<comment type="caution">
    <text evidence="1">The sequence shown here is derived from an EMBL/GenBank/DDBJ whole genome shotgun (WGS) entry which is preliminary data.</text>
</comment>
<name>A0ACC2TGA9_9FUNG</name>
<reference evidence="1" key="1">
    <citation type="submission" date="2022-04" db="EMBL/GenBank/DDBJ databases">
        <title>Genome of the entomopathogenic fungus Entomophthora muscae.</title>
        <authorList>
            <person name="Elya C."/>
            <person name="Lovett B.R."/>
            <person name="Lee E."/>
            <person name="Macias A.M."/>
            <person name="Hajek A.E."/>
            <person name="De Bivort B.L."/>
            <person name="Kasson M.T."/>
            <person name="De Fine Licht H.H."/>
            <person name="Stajich J.E."/>
        </authorList>
    </citation>
    <scope>NUCLEOTIDE SEQUENCE</scope>
    <source>
        <strain evidence="1">Berkeley</strain>
    </source>
</reference>
<gene>
    <name evidence="1" type="ORF">DSO57_1013306</name>
</gene>
<dbReference type="Proteomes" id="UP001165960">
    <property type="component" value="Unassembled WGS sequence"/>
</dbReference>
<keyword evidence="2" id="KW-1185">Reference proteome</keyword>
<sequence>MLRRTPNQEATPKTDSKPEADHITDDYNKDTNPGADAQGNDYAKDSKPEADPITDDYNKDTNPGADPKGGAQGSDYAKDSKPAADPITDDYNKDTNPGADPQTDDYAKGTKPGAESINPKPSQGEGKDVLDSFAETGKDRPSTKPGTFDFELNASGSEKKPDILEAIPDYDGKPSNLRPVSPDADKPVSLRPDYSKPESLNSDYEKKPPSLRPDYNNPEYGKRPPSLRPNYSRNDGLVHTQGDRSGQDPHNRPGMGGFGISLSIPVIGQIPFGLNMGAQPVSYGQVRGDDIYQRRLRKIENDYRKRAARREKRAQRHY</sequence>
<dbReference type="EMBL" id="QTSX02002889">
    <property type="protein sequence ID" value="KAJ9073703.1"/>
    <property type="molecule type" value="Genomic_DNA"/>
</dbReference>
<protein>
    <submittedName>
        <fullName evidence="1">Uncharacterized protein</fullName>
    </submittedName>
</protein>
<proteinExistence type="predicted"/>
<accession>A0ACC2TGA9</accession>
<evidence type="ECO:0000313" key="2">
    <source>
        <dbReference type="Proteomes" id="UP001165960"/>
    </source>
</evidence>
<organism evidence="1 2">
    <name type="scientific">Entomophthora muscae</name>
    <dbReference type="NCBI Taxonomy" id="34485"/>
    <lineage>
        <taxon>Eukaryota</taxon>
        <taxon>Fungi</taxon>
        <taxon>Fungi incertae sedis</taxon>
        <taxon>Zoopagomycota</taxon>
        <taxon>Entomophthoromycotina</taxon>
        <taxon>Entomophthoromycetes</taxon>
        <taxon>Entomophthorales</taxon>
        <taxon>Entomophthoraceae</taxon>
        <taxon>Entomophthora</taxon>
    </lineage>
</organism>